<keyword evidence="1" id="KW-1133">Transmembrane helix</keyword>
<evidence type="ECO:0000313" key="3">
    <source>
        <dbReference type="Proteomes" id="UP000225972"/>
    </source>
</evidence>
<dbReference type="Gene3D" id="2.60.450.10">
    <property type="entry name" value="Lipopolysaccharide (LPS) transport protein A like domain"/>
    <property type="match status" value="1"/>
</dbReference>
<keyword evidence="1" id="KW-0812">Transmembrane</keyword>
<gene>
    <name evidence="2" type="ORF">TRP8649_03963</name>
</gene>
<dbReference type="InterPro" id="IPR010664">
    <property type="entry name" value="LipoPS_assembly_LptC-rel"/>
</dbReference>
<keyword evidence="3" id="KW-1185">Reference proteome</keyword>
<dbReference type="GO" id="GO:0015221">
    <property type="term" value="F:lipopolysaccharide transmembrane transporter activity"/>
    <property type="evidence" value="ECO:0007669"/>
    <property type="project" value="InterPro"/>
</dbReference>
<reference evidence="3" key="1">
    <citation type="submission" date="2017-05" db="EMBL/GenBank/DDBJ databases">
        <authorList>
            <person name="Rodrigo-Torres L."/>
            <person name="Arahal R. D."/>
            <person name="Lucena T."/>
        </authorList>
    </citation>
    <scope>NUCLEOTIDE SEQUENCE [LARGE SCALE GENOMIC DNA]</scope>
    <source>
        <strain evidence="3">CECT 8649</strain>
    </source>
</reference>
<keyword evidence="1" id="KW-0472">Membrane</keyword>
<name>A0A238JHZ4_9RHOB</name>
<dbReference type="RefSeq" id="WP_099248423.1">
    <property type="nucleotide sequence ID" value="NZ_FXXP01000003.1"/>
</dbReference>
<accession>A0A238JHZ4</accession>
<dbReference type="NCBIfam" id="TIGR04409">
    <property type="entry name" value="LptC_YrbK"/>
    <property type="match status" value="1"/>
</dbReference>
<evidence type="ECO:0000256" key="1">
    <source>
        <dbReference type="SAM" id="Phobius"/>
    </source>
</evidence>
<proteinExistence type="predicted"/>
<evidence type="ECO:0000313" key="2">
    <source>
        <dbReference type="EMBL" id="SMX29824.1"/>
    </source>
</evidence>
<dbReference type="OrthoDB" id="7871110at2"/>
<protein>
    <submittedName>
        <fullName evidence="2">Lipopolysaccharide-assembly, LptC-related</fullName>
    </submittedName>
</protein>
<dbReference type="AlphaFoldDB" id="A0A238JHZ4"/>
<sequence length="201" mass="21673">MARAQGLYSQVIAWLKILLPLVALGLMSTLFLFSRSTDPVSELPFADNLRRTGDAISEMVSAPHFSGTTSRGDMVTVTAKRALPQVSGDVDAEEVTARLQMQDGSEINLDATRAKVKEGEQRVTMRDGVRITSSTGYELTTDVLVSGINEIDVESEGPVQGNGPLGTLNAGKMRIETVENGKDVQMLFTGGVKLVYLPQNK</sequence>
<feature type="transmembrane region" description="Helical" evidence="1">
    <location>
        <begin position="12"/>
        <end position="33"/>
    </location>
</feature>
<dbReference type="GO" id="GO:0005886">
    <property type="term" value="C:plasma membrane"/>
    <property type="evidence" value="ECO:0007669"/>
    <property type="project" value="InterPro"/>
</dbReference>
<dbReference type="Pfam" id="PF06835">
    <property type="entry name" value="LptC"/>
    <property type="match status" value="1"/>
</dbReference>
<dbReference type="InterPro" id="IPR026265">
    <property type="entry name" value="LptC"/>
</dbReference>
<organism evidence="2 3">
    <name type="scientific">Pelagimonas phthalicica</name>
    <dbReference type="NCBI Taxonomy" id="1037362"/>
    <lineage>
        <taxon>Bacteria</taxon>
        <taxon>Pseudomonadati</taxon>
        <taxon>Pseudomonadota</taxon>
        <taxon>Alphaproteobacteria</taxon>
        <taxon>Rhodobacterales</taxon>
        <taxon>Roseobacteraceae</taxon>
        <taxon>Pelagimonas</taxon>
    </lineage>
</organism>
<dbReference type="EMBL" id="FXXP01000003">
    <property type="protein sequence ID" value="SMX29824.1"/>
    <property type="molecule type" value="Genomic_DNA"/>
</dbReference>
<dbReference type="Proteomes" id="UP000225972">
    <property type="component" value="Unassembled WGS sequence"/>
</dbReference>